<gene>
    <name evidence="2" type="ORF">ADH66_01420</name>
    <name evidence="3" type="ORF">I5Q82_11435</name>
</gene>
<dbReference type="InterPro" id="IPR036388">
    <property type="entry name" value="WH-like_DNA-bd_sf"/>
</dbReference>
<name>A0A1Z2XLW7_9FIRM</name>
<evidence type="ECO:0000313" key="3">
    <source>
        <dbReference type="EMBL" id="QQR32077.1"/>
    </source>
</evidence>
<proteinExistence type="predicted"/>
<dbReference type="InterPro" id="IPR013249">
    <property type="entry name" value="RNA_pol_sigma70_r4_t2"/>
</dbReference>
<dbReference type="EMBL" id="CP065321">
    <property type="protein sequence ID" value="QQR32077.1"/>
    <property type="molecule type" value="Genomic_DNA"/>
</dbReference>
<accession>A0A1Z2XLW7</accession>
<dbReference type="InterPro" id="IPR014284">
    <property type="entry name" value="RNA_pol_sigma-70_dom"/>
</dbReference>
<dbReference type="Proteomes" id="UP000196710">
    <property type="component" value="Chromosome"/>
</dbReference>
<protein>
    <submittedName>
        <fullName evidence="3">Sigma-70 family RNA polymerase sigma factor</fullName>
    </submittedName>
</protein>
<feature type="domain" description="RNA polymerase sigma factor 70 region 4 type 2" evidence="1">
    <location>
        <begin position="73"/>
        <end position="118"/>
    </location>
</feature>
<dbReference type="InterPro" id="IPR013324">
    <property type="entry name" value="RNA_pol_sigma_r3/r4-like"/>
</dbReference>
<dbReference type="KEGG" id="amur:ADH66_01420"/>
<evidence type="ECO:0000313" key="2">
    <source>
        <dbReference type="EMBL" id="ASB39425.1"/>
    </source>
</evidence>
<evidence type="ECO:0000313" key="4">
    <source>
        <dbReference type="Proteomes" id="UP000196710"/>
    </source>
</evidence>
<dbReference type="Gene3D" id="1.10.10.10">
    <property type="entry name" value="Winged helix-like DNA-binding domain superfamily/Winged helix DNA-binding domain"/>
    <property type="match status" value="1"/>
</dbReference>
<dbReference type="Pfam" id="PF08281">
    <property type="entry name" value="Sigma70_r4_2"/>
    <property type="match status" value="1"/>
</dbReference>
<dbReference type="NCBIfam" id="TIGR02937">
    <property type="entry name" value="sigma70-ECF"/>
    <property type="match status" value="1"/>
</dbReference>
<dbReference type="GO" id="GO:0003677">
    <property type="term" value="F:DNA binding"/>
    <property type="evidence" value="ECO:0007669"/>
    <property type="project" value="InterPro"/>
</dbReference>
<dbReference type="EMBL" id="CP021422">
    <property type="protein sequence ID" value="ASB39425.1"/>
    <property type="molecule type" value="Genomic_DNA"/>
</dbReference>
<evidence type="ECO:0000259" key="1">
    <source>
        <dbReference type="Pfam" id="PF08281"/>
    </source>
</evidence>
<reference evidence="3 5" key="3">
    <citation type="submission" date="2020-11" db="EMBL/GenBank/DDBJ databases">
        <title>Closed and high quality bacterial genomes of the OMM12 community.</title>
        <authorList>
            <person name="Marbouty M."/>
            <person name="Lamy-Besnier Q."/>
            <person name="Debarbieux L."/>
            <person name="Koszul R."/>
        </authorList>
    </citation>
    <scope>NUCLEOTIDE SEQUENCE [LARGE SCALE GENOMIC DNA]</scope>
    <source>
        <strain evidence="3 5">KB18</strain>
    </source>
</reference>
<dbReference type="SUPFAM" id="SSF88659">
    <property type="entry name" value="Sigma3 and sigma4 domains of RNA polymerase sigma factors"/>
    <property type="match status" value="1"/>
</dbReference>
<dbReference type="Proteomes" id="UP000596035">
    <property type="component" value="Chromosome"/>
</dbReference>
<reference evidence="2" key="1">
    <citation type="journal article" date="2017" name="Genome Announc.">
        <title>High-Quality Whole-Genome Sequences of the Oligo-Mouse-Microbiota Bacterial Community.</title>
        <authorList>
            <person name="Garzetti D."/>
            <person name="Brugiroux S."/>
            <person name="Bunk B."/>
            <person name="Pukall R."/>
            <person name="McCoy K.D."/>
            <person name="Macpherson A.J."/>
            <person name="Stecher B."/>
        </authorList>
    </citation>
    <scope>NUCLEOTIDE SEQUENCE</scope>
    <source>
        <strain evidence="2">KB18</strain>
    </source>
</reference>
<dbReference type="AlphaFoldDB" id="A0A1Z2XLW7"/>
<dbReference type="GO" id="GO:0016987">
    <property type="term" value="F:sigma factor activity"/>
    <property type="evidence" value="ECO:0007669"/>
    <property type="project" value="InterPro"/>
</dbReference>
<dbReference type="CDD" id="cd06171">
    <property type="entry name" value="Sigma70_r4"/>
    <property type="match status" value="1"/>
</dbReference>
<dbReference type="GO" id="GO:0006352">
    <property type="term" value="P:DNA-templated transcription initiation"/>
    <property type="evidence" value="ECO:0007669"/>
    <property type="project" value="InterPro"/>
</dbReference>
<organism evidence="3 5">
    <name type="scientific">Acutalibacter muris</name>
    <dbReference type="NCBI Taxonomy" id="1796620"/>
    <lineage>
        <taxon>Bacteria</taxon>
        <taxon>Bacillati</taxon>
        <taxon>Bacillota</taxon>
        <taxon>Clostridia</taxon>
        <taxon>Eubacteriales</taxon>
        <taxon>Acutalibacteraceae</taxon>
        <taxon>Acutalibacter</taxon>
    </lineage>
</organism>
<sequence length="130" mass="15070">MAFTDSTGVRQELEIDNALFDVLDRFELDDLSFLNEVDNHYERSELTEASINARAFELPETVEETVMQRDENERLHRAIAMLPAKQRKRLTLYYFSGLTYAQIAEMEGCTIMPVKRSIDAAIENLKKYLS</sequence>
<evidence type="ECO:0000313" key="5">
    <source>
        <dbReference type="Proteomes" id="UP000596035"/>
    </source>
</evidence>
<keyword evidence="4" id="KW-1185">Reference proteome</keyword>
<reference evidence="4" key="2">
    <citation type="submission" date="2017-05" db="EMBL/GenBank/DDBJ databases">
        <title>Improved OligoMM genomes.</title>
        <authorList>
            <person name="Garzetti D."/>
        </authorList>
    </citation>
    <scope>NUCLEOTIDE SEQUENCE [LARGE SCALE GENOMIC DNA]</scope>
    <source>
        <strain evidence="4">KB18</strain>
    </source>
</reference>